<sequence length="186" mass="20357">MNSIPTSTENSYQRMWKKKKKALAHKGLVCPAGVLTISSPAESPSGVVKEGACPVVISWLLSKVLLSSDWGGDSLNTTGHDLLISKRCFCIYDKLNKCVGGELGLERSSSTCVIKVHDLVSTYNRETNQSSRASTRAPSHTEENRDPDAISFMVNTGKLHLQSRNSGAGEYMGWDLLKLALPVKRY</sequence>
<evidence type="ECO:0000256" key="1">
    <source>
        <dbReference type="SAM" id="MobiDB-lite"/>
    </source>
</evidence>
<dbReference type="Proteomes" id="UP001283361">
    <property type="component" value="Unassembled WGS sequence"/>
</dbReference>
<proteinExistence type="predicted"/>
<evidence type="ECO:0000313" key="3">
    <source>
        <dbReference type="Proteomes" id="UP001283361"/>
    </source>
</evidence>
<dbReference type="EMBL" id="JAWDGP010004194">
    <property type="protein sequence ID" value="KAK3766786.1"/>
    <property type="molecule type" value="Genomic_DNA"/>
</dbReference>
<evidence type="ECO:0000313" key="2">
    <source>
        <dbReference type="EMBL" id="KAK3766786.1"/>
    </source>
</evidence>
<feature type="compositionally biased region" description="Polar residues" evidence="1">
    <location>
        <begin position="125"/>
        <end position="138"/>
    </location>
</feature>
<dbReference type="AlphaFoldDB" id="A0AAE1DDQ4"/>
<feature type="region of interest" description="Disordered" evidence="1">
    <location>
        <begin position="125"/>
        <end position="147"/>
    </location>
</feature>
<keyword evidence="3" id="KW-1185">Reference proteome</keyword>
<name>A0AAE1DDQ4_9GAST</name>
<organism evidence="2 3">
    <name type="scientific">Elysia crispata</name>
    <name type="common">lettuce slug</name>
    <dbReference type="NCBI Taxonomy" id="231223"/>
    <lineage>
        <taxon>Eukaryota</taxon>
        <taxon>Metazoa</taxon>
        <taxon>Spiralia</taxon>
        <taxon>Lophotrochozoa</taxon>
        <taxon>Mollusca</taxon>
        <taxon>Gastropoda</taxon>
        <taxon>Heterobranchia</taxon>
        <taxon>Euthyneura</taxon>
        <taxon>Panpulmonata</taxon>
        <taxon>Sacoglossa</taxon>
        <taxon>Placobranchoidea</taxon>
        <taxon>Plakobranchidae</taxon>
        <taxon>Elysia</taxon>
    </lineage>
</organism>
<accession>A0AAE1DDQ4</accession>
<gene>
    <name evidence="2" type="ORF">RRG08_056869</name>
</gene>
<protein>
    <submittedName>
        <fullName evidence="2">Uncharacterized protein</fullName>
    </submittedName>
</protein>
<comment type="caution">
    <text evidence="2">The sequence shown here is derived from an EMBL/GenBank/DDBJ whole genome shotgun (WGS) entry which is preliminary data.</text>
</comment>
<reference evidence="2" key="1">
    <citation type="journal article" date="2023" name="G3 (Bethesda)">
        <title>A reference genome for the long-term kleptoplast-retaining sea slug Elysia crispata morphotype clarki.</title>
        <authorList>
            <person name="Eastman K.E."/>
            <person name="Pendleton A.L."/>
            <person name="Shaikh M.A."/>
            <person name="Suttiyut T."/>
            <person name="Ogas R."/>
            <person name="Tomko P."/>
            <person name="Gavelis G."/>
            <person name="Widhalm J.R."/>
            <person name="Wisecaver J.H."/>
        </authorList>
    </citation>
    <scope>NUCLEOTIDE SEQUENCE</scope>
    <source>
        <strain evidence="2">ECLA1</strain>
    </source>
</reference>